<dbReference type="PROSITE" id="PS50943">
    <property type="entry name" value="HTH_CROC1"/>
    <property type="match status" value="1"/>
</dbReference>
<dbReference type="EMBL" id="CP041186">
    <property type="protein sequence ID" value="QDG50315.1"/>
    <property type="molecule type" value="Genomic_DNA"/>
</dbReference>
<dbReference type="InterPro" id="IPR050807">
    <property type="entry name" value="TransReg_Diox_bact_type"/>
</dbReference>
<dbReference type="GO" id="GO:0003700">
    <property type="term" value="F:DNA-binding transcription factor activity"/>
    <property type="evidence" value="ECO:0007669"/>
    <property type="project" value="TreeGrafter"/>
</dbReference>
<dbReference type="InterPro" id="IPR001387">
    <property type="entry name" value="Cro/C1-type_HTH"/>
</dbReference>
<dbReference type="Proteomes" id="UP000315995">
    <property type="component" value="Chromosome"/>
</dbReference>
<sequence>MADTRDEKPNPISCGRRLVGGNIRRLRLERDMSQEDLAFEAGINRAYLSTVENGKRNISIDNIIAVANALTVDPRELLRPLDQASKG</sequence>
<proteinExistence type="predicted"/>
<evidence type="ECO:0000256" key="1">
    <source>
        <dbReference type="ARBA" id="ARBA00023015"/>
    </source>
</evidence>
<dbReference type="CDD" id="cd00093">
    <property type="entry name" value="HTH_XRE"/>
    <property type="match status" value="1"/>
</dbReference>
<feature type="domain" description="HTH cro/C1-type" evidence="4">
    <location>
        <begin position="23"/>
        <end position="77"/>
    </location>
</feature>
<evidence type="ECO:0000256" key="3">
    <source>
        <dbReference type="ARBA" id="ARBA00023163"/>
    </source>
</evidence>
<name>A0A4Y6PRA2_PERCE</name>
<evidence type="ECO:0000256" key="2">
    <source>
        <dbReference type="ARBA" id="ARBA00023125"/>
    </source>
</evidence>
<evidence type="ECO:0000313" key="5">
    <source>
        <dbReference type="EMBL" id="QDG50315.1"/>
    </source>
</evidence>
<keyword evidence="3" id="KW-0804">Transcription</keyword>
<protein>
    <submittedName>
        <fullName evidence="5">Helix-turn-helix transcriptional regulator</fullName>
    </submittedName>
</protein>
<keyword evidence="2" id="KW-0238">DNA-binding</keyword>
<evidence type="ECO:0000313" key="6">
    <source>
        <dbReference type="Proteomes" id="UP000315995"/>
    </source>
</evidence>
<dbReference type="PANTHER" id="PTHR46797">
    <property type="entry name" value="HTH-TYPE TRANSCRIPTIONAL REGULATOR"/>
    <property type="match status" value="1"/>
</dbReference>
<dbReference type="GO" id="GO:0003677">
    <property type="term" value="F:DNA binding"/>
    <property type="evidence" value="ECO:0007669"/>
    <property type="project" value="UniProtKB-KW"/>
</dbReference>
<gene>
    <name evidence="5" type="ORF">FIV42_06080</name>
</gene>
<dbReference type="GO" id="GO:0005829">
    <property type="term" value="C:cytosol"/>
    <property type="evidence" value="ECO:0007669"/>
    <property type="project" value="TreeGrafter"/>
</dbReference>
<dbReference type="RefSeq" id="WP_141196811.1">
    <property type="nucleotide sequence ID" value="NZ_CP041186.1"/>
</dbReference>
<keyword evidence="6" id="KW-1185">Reference proteome</keyword>
<evidence type="ECO:0000259" key="4">
    <source>
        <dbReference type="PROSITE" id="PS50943"/>
    </source>
</evidence>
<dbReference type="SUPFAM" id="SSF47413">
    <property type="entry name" value="lambda repressor-like DNA-binding domains"/>
    <property type="match status" value="1"/>
</dbReference>
<dbReference type="SMART" id="SM00530">
    <property type="entry name" value="HTH_XRE"/>
    <property type="match status" value="1"/>
</dbReference>
<accession>A0A5B8Y666</accession>
<dbReference type="Pfam" id="PF01381">
    <property type="entry name" value="HTH_3"/>
    <property type="match status" value="1"/>
</dbReference>
<dbReference type="AlphaFoldDB" id="A0A4Y6PRA2"/>
<reference evidence="5 6" key="1">
    <citation type="submission" date="2019-06" db="EMBL/GenBank/DDBJ databases">
        <title>Persicimonas caeni gen. nov., sp. nov., a predatory bacterium isolated from solar saltern.</title>
        <authorList>
            <person name="Wang S."/>
        </authorList>
    </citation>
    <scope>NUCLEOTIDE SEQUENCE [LARGE SCALE GENOMIC DNA]</scope>
    <source>
        <strain evidence="5 6">YN101</strain>
    </source>
</reference>
<accession>A0A4Y6PRA2</accession>
<dbReference type="InterPro" id="IPR010982">
    <property type="entry name" value="Lambda_DNA-bd_dom_sf"/>
</dbReference>
<keyword evidence="1" id="KW-0805">Transcription regulation</keyword>
<organism evidence="5 6">
    <name type="scientific">Persicimonas caeni</name>
    <dbReference type="NCBI Taxonomy" id="2292766"/>
    <lineage>
        <taxon>Bacteria</taxon>
        <taxon>Deltaproteobacteria</taxon>
        <taxon>Bradymonadales</taxon>
        <taxon>Bradymonadaceae</taxon>
        <taxon>Persicimonas</taxon>
    </lineage>
</organism>
<dbReference type="Gene3D" id="1.10.260.40">
    <property type="entry name" value="lambda repressor-like DNA-binding domains"/>
    <property type="match status" value="1"/>
</dbReference>
<dbReference type="OrthoDB" id="5422231at2"/>
<dbReference type="PANTHER" id="PTHR46797:SF23">
    <property type="entry name" value="HTH-TYPE TRANSCRIPTIONAL REGULATOR SUTR"/>
    <property type="match status" value="1"/>
</dbReference>